<comment type="caution">
    <text evidence="1">The sequence shown here is derived from an EMBL/GenBank/DDBJ whole genome shotgun (WGS) entry which is preliminary data.</text>
</comment>
<keyword evidence="1" id="KW-0489">Methyltransferase</keyword>
<organism evidence="1 2">
    <name type="scientific">Pradoshia eiseniae</name>
    <dbReference type="NCBI Taxonomy" id="2064768"/>
    <lineage>
        <taxon>Bacteria</taxon>
        <taxon>Bacillati</taxon>
        <taxon>Bacillota</taxon>
        <taxon>Bacilli</taxon>
        <taxon>Bacillales</taxon>
        <taxon>Bacillaceae</taxon>
        <taxon>Pradoshia</taxon>
    </lineage>
</organism>
<dbReference type="GO" id="GO:0032259">
    <property type="term" value="P:methylation"/>
    <property type="evidence" value="ECO:0007669"/>
    <property type="project" value="UniProtKB-KW"/>
</dbReference>
<dbReference type="RefSeq" id="WP_104850179.1">
    <property type="nucleotide sequence ID" value="NZ_PKOZ01000009.1"/>
</dbReference>
<dbReference type="OrthoDB" id="2437085at2"/>
<protein>
    <submittedName>
        <fullName evidence="1">rRNA methyltransferase</fullName>
    </submittedName>
</protein>
<evidence type="ECO:0000313" key="2">
    <source>
        <dbReference type="Proteomes" id="UP000239663"/>
    </source>
</evidence>
<dbReference type="GO" id="GO:0008168">
    <property type="term" value="F:methyltransferase activity"/>
    <property type="evidence" value="ECO:0007669"/>
    <property type="project" value="UniProtKB-KW"/>
</dbReference>
<name>A0A2S7MXL4_9BACI</name>
<sequence>MWKKIDGRLIQATDTSRVKFRTNISKKILDQLADMADEHDTYINYLLETGLENVLNRGEIIYSKETRPKDRIQYKTTYDKDLLEKVKQFAKDHHLFINDVIEYSVSYIDIDKTKDRDYKNRIEHQ</sequence>
<gene>
    <name evidence="1" type="ORF">CYL18_14125</name>
</gene>
<keyword evidence="1" id="KW-0808">Transferase</keyword>
<accession>A0A2S7MXL4</accession>
<dbReference type="EMBL" id="PKOZ01000009">
    <property type="protein sequence ID" value="PQD94541.1"/>
    <property type="molecule type" value="Genomic_DNA"/>
</dbReference>
<keyword evidence="2" id="KW-1185">Reference proteome</keyword>
<evidence type="ECO:0000313" key="1">
    <source>
        <dbReference type="EMBL" id="PQD94541.1"/>
    </source>
</evidence>
<dbReference type="Proteomes" id="UP000239663">
    <property type="component" value="Unassembled WGS sequence"/>
</dbReference>
<reference evidence="1 2" key="1">
    <citation type="submission" date="2017-12" db="EMBL/GenBank/DDBJ databases">
        <title>Taxonomic description and draft genome of Pradoshia cofamensis Gen. nov., sp. nov., a thermotolerant bacillale isolated from anterior gut of earthworm Eisenia fetida.</title>
        <authorList>
            <person name="Saha T."/>
            <person name="Chakraborty R."/>
        </authorList>
    </citation>
    <scope>NUCLEOTIDE SEQUENCE [LARGE SCALE GENOMIC DNA]</scope>
    <source>
        <strain evidence="1 2">EAG3</strain>
    </source>
</reference>
<dbReference type="AlphaFoldDB" id="A0A2S7MXL4"/>
<proteinExistence type="predicted"/>